<feature type="transmembrane region" description="Helical" evidence="1">
    <location>
        <begin position="12"/>
        <end position="32"/>
    </location>
</feature>
<organism evidence="2 3">
    <name type="scientific">Saonia flava</name>
    <dbReference type="NCBI Taxonomy" id="523696"/>
    <lineage>
        <taxon>Bacteria</taxon>
        <taxon>Pseudomonadati</taxon>
        <taxon>Bacteroidota</taxon>
        <taxon>Flavobacteriia</taxon>
        <taxon>Flavobacteriales</taxon>
        <taxon>Flavobacteriaceae</taxon>
        <taxon>Saonia</taxon>
    </lineage>
</organism>
<dbReference type="EMBL" id="JAATJJ010000001">
    <property type="protein sequence ID" value="NJB70373.1"/>
    <property type="molecule type" value="Genomic_DNA"/>
</dbReference>
<proteinExistence type="predicted"/>
<evidence type="ECO:0000256" key="1">
    <source>
        <dbReference type="SAM" id="Phobius"/>
    </source>
</evidence>
<sequence length="210" mass="24092">MKVKLLPNNMDKLFILTPISGILLFVFLYIIAAVNYPNVFNESQTSLKFSLWNNYLCDLLDIYTINGQHNSSRSIAILALIILCSSIILLWSFLPIIFSTKSINRQIMSVTGIVSLTTTLFLPYGHHDFFVHVAGLFAVPALISCFLELYKIGHYRLLSFGVLCFLVFLINYYVYETEIFIGILPVIQKITFLLFIGWFVLLNLLLYKKI</sequence>
<feature type="transmembrane region" description="Helical" evidence="1">
    <location>
        <begin position="75"/>
        <end position="94"/>
    </location>
</feature>
<accession>A0A846QVQ6</accession>
<keyword evidence="3" id="KW-1185">Reference proteome</keyword>
<evidence type="ECO:0000313" key="3">
    <source>
        <dbReference type="Proteomes" id="UP000590442"/>
    </source>
</evidence>
<evidence type="ECO:0008006" key="4">
    <source>
        <dbReference type="Google" id="ProtNLM"/>
    </source>
</evidence>
<dbReference type="Proteomes" id="UP000590442">
    <property type="component" value="Unassembled WGS sequence"/>
</dbReference>
<gene>
    <name evidence="2" type="ORF">GGR42_000835</name>
</gene>
<name>A0A846QVQ6_9FLAO</name>
<keyword evidence="1" id="KW-0812">Transmembrane</keyword>
<protein>
    <recommendedName>
        <fullName evidence="4">DUF998 domain-containing protein</fullName>
    </recommendedName>
</protein>
<reference evidence="2 3" key="1">
    <citation type="submission" date="2020-03" db="EMBL/GenBank/DDBJ databases">
        <title>Genomic Encyclopedia of Type Strains, Phase IV (KMG-IV): sequencing the most valuable type-strain genomes for metagenomic binning, comparative biology and taxonomic classification.</title>
        <authorList>
            <person name="Goeker M."/>
        </authorList>
    </citation>
    <scope>NUCLEOTIDE SEQUENCE [LARGE SCALE GENOMIC DNA]</scope>
    <source>
        <strain evidence="2 3">DSM 29762</strain>
    </source>
</reference>
<feature type="transmembrane region" description="Helical" evidence="1">
    <location>
        <begin position="186"/>
        <end position="207"/>
    </location>
</feature>
<feature type="transmembrane region" description="Helical" evidence="1">
    <location>
        <begin position="130"/>
        <end position="150"/>
    </location>
</feature>
<keyword evidence="1" id="KW-0472">Membrane</keyword>
<evidence type="ECO:0000313" key="2">
    <source>
        <dbReference type="EMBL" id="NJB70373.1"/>
    </source>
</evidence>
<feature type="transmembrane region" description="Helical" evidence="1">
    <location>
        <begin position="157"/>
        <end position="174"/>
    </location>
</feature>
<comment type="caution">
    <text evidence="2">The sequence shown here is derived from an EMBL/GenBank/DDBJ whole genome shotgun (WGS) entry which is preliminary data.</text>
</comment>
<dbReference type="AlphaFoldDB" id="A0A846QVQ6"/>
<keyword evidence="1" id="KW-1133">Transmembrane helix</keyword>
<feature type="transmembrane region" description="Helical" evidence="1">
    <location>
        <begin position="106"/>
        <end position="124"/>
    </location>
</feature>